<dbReference type="Pfam" id="PF04324">
    <property type="entry name" value="Fer2_BFD"/>
    <property type="match status" value="1"/>
</dbReference>
<comment type="caution">
    <text evidence="2">The sequence shown here is derived from an EMBL/GenBank/DDBJ whole genome shotgun (WGS) entry which is preliminary data.</text>
</comment>
<proteinExistence type="predicted"/>
<evidence type="ECO:0000313" key="3">
    <source>
        <dbReference type="Proteomes" id="UP000191448"/>
    </source>
</evidence>
<protein>
    <submittedName>
        <fullName evidence="2">BFD-like [2Fe-2S] binding domain protein</fullName>
    </submittedName>
</protein>
<dbReference type="InterPro" id="IPR007419">
    <property type="entry name" value="BFD-like_2Fe2S-bd_dom"/>
</dbReference>
<dbReference type="OrthoDB" id="1629586at2"/>
<dbReference type="EMBL" id="LTAY01000033">
    <property type="protein sequence ID" value="OPX48374.1"/>
    <property type="molecule type" value="Genomic_DNA"/>
</dbReference>
<accession>A0A1V4SX64</accession>
<name>A0A1V4SX64_9CLOT</name>
<sequence length="64" mass="7234">MGLFSSNEEYICKCMHITEEEIVKAIKDGADTFEKVKEVTGAATKRCKGRRCRGPIEDLIKENI</sequence>
<feature type="domain" description="BFD-like [2Fe-2S]-binding" evidence="1">
    <location>
        <begin position="10"/>
        <end position="62"/>
    </location>
</feature>
<dbReference type="RefSeq" id="WP_080022509.1">
    <property type="nucleotide sequence ID" value="NZ_LTAY01000033.1"/>
</dbReference>
<evidence type="ECO:0000259" key="1">
    <source>
        <dbReference type="Pfam" id="PF04324"/>
    </source>
</evidence>
<organism evidence="2 3">
    <name type="scientific">Clostridium thermobutyricum DSM 4928</name>
    <dbReference type="NCBI Taxonomy" id="1121339"/>
    <lineage>
        <taxon>Bacteria</taxon>
        <taxon>Bacillati</taxon>
        <taxon>Bacillota</taxon>
        <taxon>Clostridia</taxon>
        <taxon>Eubacteriales</taxon>
        <taxon>Clostridiaceae</taxon>
        <taxon>Clostridium</taxon>
    </lineage>
</organism>
<reference evidence="2 3" key="1">
    <citation type="submission" date="2016-02" db="EMBL/GenBank/DDBJ databases">
        <title>Genome sequence of Clostridium thermobutyricum DSM 4928.</title>
        <authorList>
            <person name="Poehlein A."/>
            <person name="Daniel R."/>
        </authorList>
    </citation>
    <scope>NUCLEOTIDE SEQUENCE [LARGE SCALE GENOMIC DNA]</scope>
    <source>
        <strain evidence="2 3">DSM 4928</strain>
    </source>
</reference>
<gene>
    <name evidence="2" type="ORF">CLTHE_12630</name>
</gene>
<dbReference type="Gene3D" id="1.10.10.1100">
    <property type="entry name" value="BFD-like [2Fe-2S]-binding domain"/>
    <property type="match status" value="1"/>
</dbReference>
<evidence type="ECO:0000313" key="2">
    <source>
        <dbReference type="EMBL" id="OPX48374.1"/>
    </source>
</evidence>
<dbReference type="Proteomes" id="UP000191448">
    <property type="component" value="Unassembled WGS sequence"/>
</dbReference>
<dbReference type="AlphaFoldDB" id="A0A1V4SX64"/>
<dbReference type="InterPro" id="IPR041854">
    <property type="entry name" value="BFD-like_2Fe2S-bd_dom_sf"/>
</dbReference>